<keyword evidence="2" id="KW-1133">Transmembrane helix</keyword>
<reference evidence="3 4" key="1">
    <citation type="submission" date="2024-01" db="EMBL/GenBank/DDBJ databases">
        <title>Genome assemblies of Stephania.</title>
        <authorList>
            <person name="Yang L."/>
        </authorList>
    </citation>
    <scope>NUCLEOTIDE SEQUENCE [LARGE SCALE GENOMIC DNA]</scope>
    <source>
        <strain evidence="3">JXDWG</strain>
        <tissue evidence="3">Leaf</tissue>
    </source>
</reference>
<dbReference type="AlphaFoldDB" id="A0AAP0LAI7"/>
<keyword evidence="2" id="KW-0472">Membrane</keyword>
<keyword evidence="4" id="KW-1185">Reference proteome</keyword>
<organism evidence="3 4">
    <name type="scientific">Stephania cephalantha</name>
    <dbReference type="NCBI Taxonomy" id="152367"/>
    <lineage>
        <taxon>Eukaryota</taxon>
        <taxon>Viridiplantae</taxon>
        <taxon>Streptophyta</taxon>
        <taxon>Embryophyta</taxon>
        <taxon>Tracheophyta</taxon>
        <taxon>Spermatophyta</taxon>
        <taxon>Magnoliopsida</taxon>
        <taxon>Ranunculales</taxon>
        <taxon>Menispermaceae</taxon>
        <taxon>Menispermoideae</taxon>
        <taxon>Cissampelideae</taxon>
        <taxon>Stephania</taxon>
    </lineage>
</organism>
<protein>
    <submittedName>
        <fullName evidence="3">Uncharacterized protein</fullName>
    </submittedName>
</protein>
<feature type="region of interest" description="Disordered" evidence="1">
    <location>
        <begin position="113"/>
        <end position="158"/>
    </location>
</feature>
<evidence type="ECO:0000313" key="3">
    <source>
        <dbReference type="EMBL" id="KAK9167416.1"/>
    </source>
</evidence>
<keyword evidence="2" id="KW-0812">Transmembrane</keyword>
<evidence type="ECO:0000313" key="4">
    <source>
        <dbReference type="Proteomes" id="UP001419268"/>
    </source>
</evidence>
<evidence type="ECO:0000256" key="2">
    <source>
        <dbReference type="SAM" id="Phobius"/>
    </source>
</evidence>
<dbReference type="EMBL" id="JBBNAG010000001">
    <property type="protein sequence ID" value="KAK9167416.1"/>
    <property type="molecule type" value="Genomic_DNA"/>
</dbReference>
<feature type="transmembrane region" description="Helical" evidence="2">
    <location>
        <begin position="61"/>
        <end position="85"/>
    </location>
</feature>
<proteinExistence type="predicted"/>
<accession>A0AAP0LAI7</accession>
<name>A0AAP0LAI7_9MAGN</name>
<gene>
    <name evidence="3" type="ORF">Scep_002607</name>
</gene>
<evidence type="ECO:0000256" key="1">
    <source>
        <dbReference type="SAM" id="MobiDB-lite"/>
    </source>
</evidence>
<dbReference type="Proteomes" id="UP001419268">
    <property type="component" value="Unassembled WGS sequence"/>
</dbReference>
<comment type="caution">
    <text evidence="3">The sequence shown here is derived from an EMBL/GenBank/DDBJ whole genome shotgun (WGS) entry which is preliminary data.</text>
</comment>
<sequence>MYHEIEYNSKEYEINDGKVNLSDFQMESYVPQKRLRSSTIVVSRRGSIGPQRATARCLTSFTAAAALSLLLAGAVALLAGAWLGVASPSDHPRRSSVALAAVVARSRSPCVDPFDGRRRHREAPSVAAADATEARRPSPRSHSPSPPSSCHRDCSPGRSRRRVVASRLLRPPVLLEPLLLAGAPFTSLSWSSLSLSLSISLS</sequence>